<sequence>MDLEERDEGVIAVLFKRFEDITYPKIEQMREKVNGGGVLDDREIAFLDKTFKDGHQVLSVLKRHPEYDALAKGVILIYEEIMTKSQENSRK</sequence>
<evidence type="ECO:0000313" key="2">
    <source>
        <dbReference type="Proteomes" id="UP000307790"/>
    </source>
</evidence>
<comment type="caution">
    <text evidence="1">The sequence shown here is derived from an EMBL/GenBank/DDBJ whole genome shotgun (WGS) entry which is preliminary data.</text>
</comment>
<name>A0A5R9ILN2_9GAMM</name>
<organism evidence="1 2">
    <name type="scientific">Thalassotalea litorea</name>
    <dbReference type="NCBI Taxonomy" id="2020715"/>
    <lineage>
        <taxon>Bacteria</taxon>
        <taxon>Pseudomonadati</taxon>
        <taxon>Pseudomonadota</taxon>
        <taxon>Gammaproteobacteria</taxon>
        <taxon>Alteromonadales</taxon>
        <taxon>Colwelliaceae</taxon>
        <taxon>Thalassotalea</taxon>
    </lineage>
</organism>
<dbReference type="OrthoDB" id="6025396at2"/>
<dbReference type="Proteomes" id="UP000307790">
    <property type="component" value="Unassembled WGS sequence"/>
</dbReference>
<accession>A0A5R9ILN2</accession>
<dbReference type="AlphaFoldDB" id="A0A5R9ILN2"/>
<keyword evidence="2" id="KW-1185">Reference proteome</keyword>
<proteinExistence type="predicted"/>
<dbReference type="EMBL" id="VCBC01000012">
    <property type="protein sequence ID" value="TLU64161.1"/>
    <property type="molecule type" value="Genomic_DNA"/>
</dbReference>
<protein>
    <submittedName>
        <fullName evidence="1">Uncharacterized protein</fullName>
    </submittedName>
</protein>
<gene>
    <name evidence="1" type="ORF">FE810_12710</name>
</gene>
<evidence type="ECO:0000313" key="1">
    <source>
        <dbReference type="EMBL" id="TLU64161.1"/>
    </source>
</evidence>
<reference evidence="1 2" key="1">
    <citation type="submission" date="2019-05" db="EMBL/GenBank/DDBJ databases">
        <title>Genome sequences of Thalassotalea litorea 1K03283.</title>
        <authorList>
            <person name="Zhang D."/>
        </authorList>
    </citation>
    <scope>NUCLEOTIDE SEQUENCE [LARGE SCALE GENOMIC DNA]</scope>
    <source>
        <strain evidence="1 2">MCCC 1K03283</strain>
    </source>
</reference>
<dbReference type="RefSeq" id="WP_138320444.1">
    <property type="nucleotide sequence ID" value="NZ_VCBC01000012.1"/>
</dbReference>